<proteinExistence type="inferred from homology"/>
<evidence type="ECO:0000259" key="6">
    <source>
        <dbReference type="SMART" id="SM01266"/>
    </source>
</evidence>
<dbReference type="CDD" id="cd03357">
    <property type="entry name" value="LbH_MAT_GAT"/>
    <property type="match status" value="1"/>
</dbReference>
<dbReference type="AlphaFoldDB" id="A0A1M4RYC3"/>
<dbReference type="PROSITE" id="PS00101">
    <property type="entry name" value="HEXAPEP_TRANSFERASES"/>
    <property type="match status" value="1"/>
</dbReference>
<feature type="domain" description="Maltose/galactoside acetyltransferase" evidence="6">
    <location>
        <begin position="4"/>
        <end position="58"/>
    </location>
</feature>
<protein>
    <recommendedName>
        <fullName evidence="5">Acetyltransferase</fullName>
        <ecNumber evidence="5">2.3.1.-</ecNumber>
    </recommendedName>
</protein>
<dbReference type="SMART" id="SM01266">
    <property type="entry name" value="Mac"/>
    <property type="match status" value="1"/>
</dbReference>
<dbReference type="STRING" id="1892869.ACGLYG10_1196"/>
<dbReference type="InterPro" id="IPR001451">
    <property type="entry name" value="Hexapep"/>
</dbReference>
<comment type="similarity">
    <text evidence="1 5">Belongs to the transferase hexapeptide repeat family.</text>
</comment>
<keyword evidence="3" id="KW-0677">Repeat</keyword>
<dbReference type="EMBL" id="FQTT01000009">
    <property type="protein sequence ID" value="SHE24984.1"/>
    <property type="molecule type" value="Genomic_DNA"/>
</dbReference>
<evidence type="ECO:0000256" key="1">
    <source>
        <dbReference type="ARBA" id="ARBA00007274"/>
    </source>
</evidence>
<dbReference type="InterPro" id="IPR018357">
    <property type="entry name" value="Hexapep_transf_CS"/>
</dbReference>
<evidence type="ECO:0000256" key="4">
    <source>
        <dbReference type="ARBA" id="ARBA00023315"/>
    </source>
</evidence>
<dbReference type="OrthoDB" id="2643438at2"/>
<gene>
    <name evidence="7" type="ORF">ACGLYG10_1196</name>
</gene>
<keyword evidence="2 5" id="KW-0808">Transferase</keyword>
<name>A0A1M4RYC3_9ACTO</name>
<dbReference type="InterPro" id="IPR039369">
    <property type="entry name" value="LacA-like"/>
</dbReference>
<keyword evidence="4 5" id="KW-0012">Acyltransferase</keyword>
<dbReference type="Gene3D" id="2.160.10.10">
    <property type="entry name" value="Hexapeptide repeat proteins"/>
    <property type="match status" value="1"/>
</dbReference>
<dbReference type="Pfam" id="PF12464">
    <property type="entry name" value="Mac"/>
    <property type="match status" value="1"/>
</dbReference>
<dbReference type="EC" id="2.3.1.-" evidence="5"/>
<evidence type="ECO:0000313" key="7">
    <source>
        <dbReference type="EMBL" id="SHE24984.1"/>
    </source>
</evidence>
<dbReference type="PANTHER" id="PTHR43017:SF1">
    <property type="entry name" value="ACETYLTRANSFERASE YJL218W-RELATED"/>
    <property type="match status" value="1"/>
</dbReference>
<dbReference type="InterPro" id="IPR024688">
    <property type="entry name" value="Mac_dom"/>
</dbReference>
<reference evidence="8" key="1">
    <citation type="submission" date="2016-09" db="EMBL/GenBank/DDBJ databases">
        <authorList>
            <person name="Strepis N."/>
        </authorList>
    </citation>
    <scope>NUCLEOTIDE SEQUENCE [LARGE SCALE GENOMIC DNA]</scope>
</reference>
<evidence type="ECO:0000256" key="2">
    <source>
        <dbReference type="ARBA" id="ARBA00022679"/>
    </source>
</evidence>
<dbReference type="Pfam" id="PF00132">
    <property type="entry name" value="Hexapep"/>
    <property type="match status" value="1"/>
</dbReference>
<evidence type="ECO:0000313" key="8">
    <source>
        <dbReference type="Proteomes" id="UP000184291"/>
    </source>
</evidence>
<dbReference type="SUPFAM" id="SSF51161">
    <property type="entry name" value="Trimeric LpxA-like enzymes"/>
    <property type="match status" value="1"/>
</dbReference>
<keyword evidence="8" id="KW-1185">Reference proteome</keyword>
<evidence type="ECO:0000256" key="3">
    <source>
        <dbReference type="ARBA" id="ARBA00022737"/>
    </source>
</evidence>
<accession>A0A1M4RYC3</accession>
<dbReference type="PANTHER" id="PTHR43017">
    <property type="entry name" value="GALACTOSIDE O-ACETYLTRANSFERASE"/>
    <property type="match status" value="1"/>
</dbReference>
<sequence length="186" mass="19491">MSELDRLEAGLEYRYDDPEVARRKDAASAGCRRLNDCDPLDAVAREAAARDLLGSAGEGLDIQPGFHCDYGKNIHVGRSFTANYNVTILDGAPVHVGDYCMVGPNTIITTTGHPLSAAARRERKAISRPINIGDDVWLGGNVTVLPGVTIGDNVVVAAGAVVTKDVPSGSVVAGVPARIVRTLGDA</sequence>
<dbReference type="Proteomes" id="UP000184291">
    <property type="component" value="Unassembled WGS sequence"/>
</dbReference>
<evidence type="ECO:0000256" key="5">
    <source>
        <dbReference type="RuleBase" id="RU367021"/>
    </source>
</evidence>
<dbReference type="FunFam" id="2.160.10.10:FF:000025">
    <property type="entry name" value="Hexapeptide-repeat containing-acetyltransferase"/>
    <property type="match status" value="1"/>
</dbReference>
<dbReference type="GO" id="GO:0008870">
    <property type="term" value="F:galactoside O-acetyltransferase activity"/>
    <property type="evidence" value="ECO:0007669"/>
    <property type="project" value="TreeGrafter"/>
</dbReference>
<dbReference type="InterPro" id="IPR011004">
    <property type="entry name" value="Trimer_LpxA-like_sf"/>
</dbReference>
<organism evidence="7 8">
    <name type="scientific">Actinomyces glycerinitolerans</name>
    <dbReference type="NCBI Taxonomy" id="1892869"/>
    <lineage>
        <taxon>Bacteria</taxon>
        <taxon>Bacillati</taxon>
        <taxon>Actinomycetota</taxon>
        <taxon>Actinomycetes</taxon>
        <taxon>Actinomycetales</taxon>
        <taxon>Actinomycetaceae</taxon>
        <taxon>Actinomyces</taxon>
    </lineage>
</organism>